<evidence type="ECO:0000259" key="10">
    <source>
        <dbReference type="PROSITE" id="PS50126"/>
    </source>
</evidence>
<feature type="compositionally biased region" description="Polar residues" evidence="9">
    <location>
        <begin position="574"/>
        <end position="583"/>
    </location>
</feature>
<dbReference type="Gene3D" id="2.40.50.140">
    <property type="entry name" value="Nucleic acid-binding proteins"/>
    <property type="match status" value="2"/>
</dbReference>
<dbReference type="InterPro" id="IPR011805">
    <property type="entry name" value="RNase_R"/>
</dbReference>
<evidence type="ECO:0000256" key="4">
    <source>
        <dbReference type="ARBA" id="ARBA00022722"/>
    </source>
</evidence>
<keyword evidence="4 8" id="KW-0540">Nuclease</keyword>
<dbReference type="Proteomes" id="UP000184139">
    <property type="component" value="Unassembled WGS sequence"/>
</dbReference>
<dbReference type="HAMAP" id="MF_01895">
    <property type="entry name" value="RNase_R"/>
    <property type="match status" value="1"/>
</dbReference>
<dbReference type="GO" id="GO:0006402">
    <property type="term" value="P:mRNA catabolic process"/>
    <property type="evidence" value="ECO:0007669"/>
    <property type="project" value="TreeGrafter"/>
</dbReference>
<sequence>MLAELYRSEKAIGVNEMVKSLDLPRSSKHEIENGLILMEREGLVRPSGKKRFNLSNRHPLTEATIVMSPSGHAFATELSRRPEVMGPDSAKDPYIASSRLHSGLHGDRVLVAVSPSRRPGKTEAEVISVLKRASRQLAGIFSAEGRHGIVQPDDPRFSFTIHLDAPPPAAVTDGDAVIIELHYTDGTTPRGEIVEILGNPDLVAVQVRLVIDKHKLPYRFSEAAERQANLLPPDPAADNREDLRDIEHVTIDGADAKDFDDAVAVRRTRSGYRLLVSIADVSAFVPVDSDLDREAYERGTSVYLPSTVVPMLPENLSNNLCSLLPDTDRLAITVTLDFDRQGRLRAKSFTRSIIRSHQRFTYNTVEQIVTGRDPELRHSYQQFLKPLEHAAELARLLQRARQERGSIAFSLPEAAVAFDENGRVESIRRTERYFSHQIIEEFMLAANEAVAQIFVEQGQPLLFRIHDLPSTEKIEDFIVFSRTLGLELPGKPATPEWYNQLIEQVRNTPHEYIVNNLLLRTMQQARYSSDNVGHFGLASLHYAHFTSPIRRYPDLIVHRQLCRLMAGKRRKTPESPTKNSPAPSLSDDALHLSQRERVAVAAERDLIDRLKRQFMARHLGESFAAVISGVGETACYIELLDFSVDGIVPLSTLTDDYYILDEKRHRLVGDTSGRTLQIGDLVRVTLQDVGARQHGISFRIEHETEQSTPRRRR</sequence>
<dbReference type="Pfam" id="PF17876">
    <property type="entry name" value="CSD2"/>
    <property type="match status" value="1"/>
</dbReference>
<dbReference type="InterPro" id="IPR001900">
    <property type="entry name" value="RNase_II/R"/>
</dbReference>
<proteinExistence type="inferred from homology"/>
<dbReference type="AlphaFoldDB" id="A0A1M5UGA5"/>
<dbReference type="NCBIfam" id="TIGR02063">
    <property type="entry name" value="RNase_R"/>
    <property type="match status" value="1"/>
</dbReference>
<dbReference type="EC" id="3.1.13.1" evidence="8"/>
<dbReference type="EMBL" id="FQXS01000005">
    <property type="protein sequence ID" value="SHH61971.1"/>
    <property type="molecule type" value="Genomic_DNA"/>
</dbReference>
<dbReference type="InterPro" id="IPR022966">
    <property type="entry name" value="RNase_II/R_CS"/>
</dbReference>
<evidence type="ECO:0000256" key="6">
    <source>
        <dbReference type="ARBA" id="ARBA00022839"/>
    </source>
</evidence>
<dbReference type="SMART" id="SM00955">
    <property type="entry name" value="RNB"/>
    <property type="match status" value="1"/>
</dbReference>
<accession>A0A1M5UGA5</accession>
<comment type="similarity">
    <text evidence="8">Belongs to the RNR ribonuclease family. RNase R subfamily.</text>
</comment>
<keyword evidence="5 8" id="KW-0378">Hydrolase</keyword>
<dbReference type="GO" id="GO:0005829">
    <property type="term" value="C:cytosol"/>
    <property type="evidence" value="ECO:0007669"/>
    <property type="project" value="TreeGrafter"/>
</dbReference>
<evidence type="ECO:0000313" key="12">
    <source>
        <dbReference type="Proteomes" id="UP000184139"/>
    </source>
</evidence>
<evidence type="ECO:0000256" key="7">
    <source>
        <dbReference type="ARBA" id="ARBA00022884"/>
    </source>
</evidence>
<keyword evidence="3 8" id="KW-0963">Cytoplasm</keyword>
<feature type="domain" description="S1 motif" evidence="10">
    <location>
        <begin position="620"/>
        <end position="701"/>
    </location>
</feature>
<dbReference type="InterPro" id="IPR050180">
    <property type="entry name" value="RNR_Ribonuclease"/>
</dbReference>
<protein>
    <recommendedName>
        <fullName evidence="8">Ribonuclease R</fullName>
        <shortName evidence="8">RNase R</shortName>
        <ecNumber evidence="8">3.1.13.1</ecNumber>
    </recommendedName>
</protein>
<dbReference type="PANTHER" id="PTHR23355:SF9">
    <property type="entry name" value="DIS3-LIKE EXONUCLEASE 2"/>
    <property type="match status" value="1"/>
</dbReference>
<keyword evidence="6 8" id="KW-0269">Exonuclease</keyword>
<dbReference type="InterPro" id="IPR013223">
    <property type="entry name" value="RNase_B_OB_dom"/>
</dbReference>
<evidence type="ECO:0000256" key="9">
    <source>
        <dbReference type="SAM" id="MobiDB-lite"/>
    </source>
</evidence>
<dbReference type="GO" id="GO:0008859">
    <property type="term" value="F:exoribonuclease II activity"/>
    <property type="evidence" value="ECO:0007669"/>
    <property type="project" value="UniProtKB-UniRule"/>
</dbReference>
<gene>
    <name evidence="8" type="primary">rnr</name>
    <name evidence="11" type="ORF">SAMN02745124_01135</name>
</gene>
<dbReference type="SUPFAM" id="SSF50249">
    <property type="entry name" value="Nucleic acid-binding proteins"/>
    <property type="match status" value="3"/>
</dbReference>
<evidence type="ECO:0000313" key="11">
    <source>
        <dbReference type="EMBL" id="SHH61971.1"/>
    </source>
</evidence>
<dbReference type="STRING" id="1121409.SAMN02745124_01135"/>
<comment type="catalytic activity">
    <reaction evidence="1 8">
        <text>Exonucleolytic cleavage in the 3'- to 5'-direction to yield nucleoside 5'-phosphates.</text>
        <dbReference type="EC" id="3.1.13.1"/>
    </reaction>
</comment>
<dbReference type="PROSITE" id="PS50126">
    <property type="entry name" value="S1"/>
    <property type="match status" value="1"/>
</dbReference>
<keyword evidence="12" id="KW-1185">Reference proteome</keyword>
<evidence type="ECO:0000256" key="3">
    <source>
        <dbReference type="ARBA" id="ARBA00022490"/>
    </source>
</evidence>
<dbReference type="PROSITE" id="PS01175">
    <property type="entry name" value="RIBONUCLEASE_II"/>
    <property type="match status" value="1"/>
</dbReference>
<dbReference type="PANTHER" id="PTHR23355">
    <property type="entry name" value="RIBONUCLEASE"/>
    <property type="match status" value="1"/>
</dbReference>
<dbReference type="InterPro" id="IPR004476">
    <property type="entry name" value="RNase_II/RNase_R"/>
</dbReference>
<comment type="subcellular location">
    <subcellularLocation>
        <location evidence="2 8">Cytoplasm</location>
    </subcellularLocation>
</comment>
<reference evidence="11 12" key="1">
    <citation type="submission" date="2016-11" db="EMBL/GenBank/DDBJ databases">
        <authorList>
            <person name="Jaros S."/>
            <person name="Januszkiewicz K."/>
            <person name="Wedrychowicz H."/>
        </authorList>
    </citation>
    <scope>NUCLEOTIDE SEQUENCE [LARGE SCALE GENOMIC DNA]</scope>
    <source>
        <strain evidence="11 12">DSM 9705</strain>
    </source>
</reference>
<evidence type="ECO:0000256" key="8">
    <source>
        <dbReference type="HAMAP-Rule" id="MF_01895"/>
    </source>
</evidence>
<dbReference type="Pfam" id="PF08206">
    <property type="entry name" value="OB_RNB"/>
    <property type="match status" value="1"/>
</dbReference>
<dbReference type="InterPro" id="IPR012340">
    <property type="entry name" value="NA-bd_OB-fold"/>
</dbReference>
<evidence type="ECO:0000256" key="2">
    <source>
        <dbReference type="ARBA" id="ARBA00004496"/>
    </source>
</evidence>
<keyword evidence="7 8" id="KW-0694">RNA-binding</keyword>
<evidence type="ECO:0000256" key="1">
    <source>
        <dbReference type="ARBA" id="ARBA00001849"/>
    </source>
</evidence>
<name>A0A1M5UGA5_9BACT</name>
<dbReference type="Pfam" id="PF00773">
    <property type="entry name" value="RNB"/>
    <property type="match status" value="1"/>
</dbReference>
<evidence type="ECO:0000256" key="5">
    <source>
        <dbReference type="ARBA" id="ARBA00022801"/>
    </source>
</evidence>
<feature type="region of interest" description="Disordered" evidence="9">
    <location>
        <begin position="567"/>
        <end position="588"/>
    </location>
</feature>
<dbReference type="NCBIfam" id="TIGR00358">
    <property type="entry name" value="3_prime_RNase"/>
    <property type="match status" value="1"/>
</dbReference>
<comment type="function">
    <text evidence="8">3'-5' exoribonuclease that releases 5'-nucleoside monophosphates and is involved in maturation of structured RNAs.</text>
</comment>
<dbReference type="InterPro" id="IPR040476">
    <property type="entry name" value="CSD2"/>
</dbReference>
<organism evidence="11 12">
    <name type="scientific">Desulfofustis glycolicus DSM 9705</name>
    <dbReference type="NCBI Taxonomy" id="1121409"/>
    <lineage>
        <taxon>Bacteria</taxon>
        <taxon>Pseudomonadati</taxon>
        <taxon>Thermodesulfobacteriota</taxon>
        <taxon>Desulfobulbia</taxon>
        <taxon>Desulfobulbales</taxon>
        <taxon>Desulfocapsaceae</taxon>
        <taxon>Desulfofustis</taxon>
    </lineage>
</organism>
<dbReference type="GO" id="GO:0003723">
    <property type="term" value="F:RNA binding"/>
    <property type="evidence" value="ECO:0007669"/>
    <property type="project" value="UniProtKB-UniRule"/>
</dbReference>
<dbReference type="InterPro" id="IPR003029">
    <property type="entry name" value="S1_domain"/>
</dbReference>
<dbReference type="CDD" id="cd04471">
    <property type="entry name" value="S1_RNase_R"/>
    <property type="match status" value="1"/>
</dbReference>